<evidence type="ECO:0000313" key="2">
    <source>
        <dbReference type="EMBL" id="SDH93236.1"/>
    </source>
</evidence>
<dbReference type="PROSITE" id="PS51257">
    <property type="entry name" value="PROKAR_LIPOPROTEIN"/>
    <property type="match status" value="1"/>
</dbReference>
<accession>A0A1G8GFW1</accession>
<dbReference type="EMBL" id="FNEB01000001">
    <property type="protein sequence ID" value="SDH93236.1"/>
    <property type="molecule type" value="Genomic_DNA"/>
</dbReference>
<evidence type="ECO:0000313" key="3">
    <source>
        <dbReference type="Proteomes" id="UP000199340"/>
    </source>
</evidence>
<name>A0A1G8GFW1_9RHOB</name>
<dbReference type="STRING" id="490829.SAMN05421850_10166"/>
<dbReference type="AlphaFoldDB" id="A0A1G8GFW1"/>
<keyword evidence="1" id="KW-0732">Signal</keyword>
<feature type="chain" id="PRO_5011758611" description="Tat pathway signal sequence domain protein" evidence="1">
    <location>
        <begin position="27"/>
        <end position="144"/>
    </location>
</feature>
<proteinExistence type="predicted"/>
<dbReference type="OrthoDB" id="7707524at2"/>
<feature type="signal peptide" evidence="1">
    <location>
        <begin position="1"/>
        <end position="26"/>
    </location>
</feature>
<gene>
    <name evidence="2" type="ORF">SAMN05421850_10166</name>
</gene>
<dbReference type="RefSeq" id="WP_090025302.1">
    <property type="nucleotide sequence ID" value="NZ_FNEB01000001.1"/>
</dbReference>
<evidence type="ECO:0008006" key="4">
    <source>
        <dbReference type="Google" id="ProtNLM"/>
    </source>
</evidence>
<reference evidence="2 3" key="1">
    <citation type="submission" date="2016-10" db="EMBL/GenBank/DDBJ databases">
        <authorList>
            <person name="de Groot N.N."/>
        </authorList>
    </citation>
    <scope>NUCLEOTIDE SEQUENCE [LARGE SCALE GENOMIC DNA]</scope>
    <source>
        <strain evidence="2 3">DSM 28010</strain>
    </source>
</reference>
<keyword evidence="3" id="KW-1185">Reference proteome</keyword>
<sequence>MHKFSGILSVLLTVACILPGHATAEAADSPHVAIELNAVDAVEGSCRLSFLIQNGHDADITQAVYEAVLFDTDGRVALLTLFDFGTLPAGRPRVRQFVVPGQDCAGLGRLLINGAETCAGAGVPVDACTTGLRLRSRTKLEVQG</sequence>
<evidence type="ECO:0000256" key="1">
    <source>
        <dbReference type="SAM" id="SignalP"/>
    </source>
</evidence>
<organism evidence="2 3">
    <name type="scientific">Lutimaribacter saemankumensis</name>
    <dbReference type="NCBI Taxonomy" id="490829"/>
    <lineage>
        <taxon>Bacteria</taxon>
        <taxon>Pseudomonadati</taxon>
        <taxon>Pseudomonadota</taxon>
        <taxon>Alphaproteobacteria</taxon>
        <taxon>Rhodobacterales</taxon>
        <taxon>Roseobacteraceae</taxon>
        <taxon>Lutimaribacter</taxon>
    </lineage>
</organism>
<protein>
    <recommendedName>
        <fullName evidence="4">Tat pathway signal sequence domain protein</fullName>
    </recommendedName>
</protein>
<dbReference type="Proteomes" id="UP000199340">
    <property type="component" value="Unassembled WGS sequence"/>
</dbReference>